<dbReference type="RefSeq" id="WP_086046878.1">
    <property type="nucleotide sequence ID" value="NZ_CP017889.1"/>
</dbReference>
<reference evidence="1" key="1">
    <citation type="submission" date="2016-10" db="EMBL/GenBank/DDBJ databases">
        <title>The High Quality Genome of Vibrio alginolyticus K01M1.</title>
        <authorList>
            <person name="Wendling C."/>
            <person name="Chibani C.M."/>
            <person name="Hertel R."/>
            <person name="Sproer C."/>
            <person name="Bunk B."/>
            <person name="Overmann J."/>
            <person name="Roth O."/>
            <person name="Liesegang H."/>
        </authorList>
    </citation>
    <scope>NUCLEOTIDE SEQUENCE</scope>
    <source>
        <strain evidence="1">K05K4</strain>
    </source>
</reference>
<evidence type="ECO:0008006" key="2">
    <source>
        <dbReference type="Google" id="ProtNLM"/>
    </source>
</evidence>
<name>A0A1W6U6X2_VIBAL</name>
<sequence length="64" mass="7959">MRQEYLEIAQKACIEERIGNWEIASELWMKSIEFSSKENKFWAEARFKFCYNRSKLNRRNHYSY</sequence>
<dbReference type="InterPro" id="IPR047666">
    <property type="entry name" value="ANR_neg_reg"/>
</dbReference>
<organism evidence="1">
    <name type="scientific">Vibrio alginolyticus</name>
    <dbReference type="NCBI Taxonomy" id="663"/>
    <lineage>
        <taxon>Bacteria</taxon>
        <taxon>Pseudomonadati</taxon>
        <taxon>Pseudomonadota</taxon>
        <taxon>Gammaproteobacteria</taxon>
        <taxon>Vibrionales</taxon>
        <taxon>Vibrionaceae</taxon>
        <taxon>Vibrio</taxon>
    </lineage>
</organism>
<dbReference type="NCBIfam" id="NF033650">
    <property type="entry name" value="ANR_neg_reg"/>
    <property type="match status" value="1"/>
</dbReference>
<accession>A0A1W6U6X2</accession>
<dbReference type="EMBL" id="CP017902">
    <property type="protein sequence ID" value="ARP18743.1"/>
    <property type="molecule type" value="Genomic_DNA"/>
</dbReference>
<proteinExistence type="predicted"/>
<protein>
    <recommendedName>
        <fullName evidence="2">ANR family transcriptional regulator</fullName>
    </recommendedName>
</protein>
<gene>
    <name evidence="1" type="ORF">K05K4_19090</name>
</gene>
<dbReference type="AlphaFoldDB" id="A0A1W6U6X2"/>
<evidence type="ECO:0000313" key="1">
    <source>
        <dbReference type="EMBL" id="ARP18743.1"/>
    </source>
</evidence>